<sequence length="205" mass="19942">MTGAKELLRCGPGEDEAERFSIEVRAGGTTVGVPISTVVAGSAITGSAASEPSLELVVDAAAPDEAGGRPEAAGALEVSGTDLAARAIRALGSASAGGAATGVAGAGNTGGDTTVGAGAAPSTGDGTSSSAAAGATGCASAAVVTGEKRPPGALRRANAHFDQFRWPRERSTRRATQTDSGWPGPASTRHEKWNADAVVQAASSS</sequence>
<evidence type="ECO:0000256" key="1">
    <source>
        <dbReference type="SAM" id="MobiDB-lite"/>
    </source>
</evidence>
<dbReference type="EMBL" id="JBHSIV010000026">
    <property type="protein sequence ID" value="MFC5064742.1"/>
    <property type="molecule type" value="Genomic_DNA"/>
</dbReference>
<evidence type="ECO:0000313" key="3">
    <source>
        <dbReference type="Proteomes" id="UP001595947"/>
    </source>
</evidence>
<protein>
    <submittedName>
        <fullName evidence="2">Uncharacterized protein</fullName>
    </submittedName>
</protein>
<accession>A0ABV9YS65</accession>
<feature type="compositionally biased region" description="Basic and acidic residues" evidence="1">
    <location>
        <begin position="162"/>
        <end position="172"/>
    </location>
</feature>
<name>A0ABV9YS65_9PSEU</name>
<gene>
    <name evidence="2" type="ORF">ACFPBZ_21140</name>
</gene>
<proteinExistence type="predicted"/>
<reference evidence="3" key="1">
    <citation type="journal article" date="2019" name="Int. J. Syst. Evol. Microbiol.">
        <title>The Global Catalogue of Microorganisms (GCM) 10K type strain sequencing project: providing services to taxonomists for standard genome sequencing and annotation.</title>
        <authorList>
            <consortium name="The Broad Institute Genomics Platform"/>
            <consortium name="The Broad Institute Genome Sequencing Center for Infectious Disease"/>
            <person name="Wu L."/>
            <person name="Ma J."/>
        </authorList>
    </citation>
    <scope>NUCLEOTIDE SEQUENCE [LARGE SCALE GENOMIC DNA]</scope>
    <source>
        <strain evidence="3">CGMCC 4.7093</strain>
    </source>
</reference>
<comment type="caution">
    <text evidence="2">The sequence shown here is derived from an EMBL/GenBank/DDBJ whole genome shotgun (WGS) entry which is preliminary data.</text>
</comment>
<evidence type="ECO:0000313" key="2">
    <source>
        <dbReference type="EMBL" id="MFC5064742.1"/>
    </source>
</evidence>
<keyword evidence="3" id="KW-1185">Reference proteome</keyword>
<dbReference type="Proteomes" id="UP001595947">
    <property type="component" value="Unassembled WGS sequence"/>
</dbReference>
<dbReference type="RefSeq" id="WP_378038082.1">
    <property type="nucleotide sequence ID" value="NZ_JBHSIV010000026.1"/>
</dbReference>
<organism evidence="2 3">
    <name type="scientific">Actinomycetospora atypica</name>
    <dbReference type="NCBI Taxonomy" id="1290095"/>
    <lineage>
        <taxon>Bacteria</taxon>
        <taxon>Bacillati</taxon>
        <taxon>Actinomycetota</taxon>
        <taxon>Actinomycetes</taxon>
        <taxon>Pseudonocardiales</taxon>
        <taxon>Pseudonocardiaceae</taxon>
        <taxon>Actinomycetospora</taxon>
    </lineage>
</organism>
<feature type="region of interest" description="Disordered" evidence="1">
    <location>
        <begin position="149"/>
        <end position="205"/>
    </location>
</feature>